<keyword evidence="8" id="KW-1185">Reference proteome</keyword>
<dbReference type="EMBL" id="CP023482">
    <property type="protein sequence ID" value="ATH97012.1"/>
    <property type="molecule type" value="Genomic_DNA"/>
</dbReference>
<evidence type="ECO:0000259" key="6">
    <source>
        <dbReference type="PROSITE" id="PS50893"/>
    </source>
</evidence>
<organism evidence="7 8">
    <name type="scientific">Dermabacter jinjuensis</name>
    <dbReference type="NCBI Taxonomy" id="1667168"/>
    <lineage>
        <taxon>Bacteria</taxon>
        <taxon>Bacillati</taxon>
        <taxon>Actinomycetota</taxon>
        <taxon>Actinomycetes</taxon>
        <taxon>Micrococcales</taxon>
        <taxon>Dermabacteraceae</taxon>
        <taxon>Dermabacter</taxon>
    </lineage>
</organism>
<dbReference type="RefSeq" id="WP_070435438.1">
    <property type="nucleotide sequence ID" value="NZ_CP023482.1"/>
</dbReference>
<gene>
    <name evidence="7" type="ORF">COP05_07895</name>
</gene>
<dbReference type="InterPro" id="IPR050763">
    <property type="entry name" value="ABC_transporter_ATP-binding"/>
</dbReference>
<proteinExistence type="predicted"/>
<evidence type="ECO:0000256" key="3">
    <source>
        <dbReference type="ARBA" id="ARBA00022741"/>
    </source>
</evidence>
<dbReference type="Gene3D" id="3.40.50.300">
    <property type="entry name" value="P-loop containing nucleotide triphosphate hydrolases"/>
    <property type="match status" value="1"/>
</dbReference>
<comment type="subcellular location">
    <subcellularLocation>
        <location evidence="1">Cell membrane</location>
        <topology evidence="1">Peripheral membrane protein</topology>
    </subcellularLocation>
</comment>
<accession>A0ABM6PPY9</accession>
<name>A0ABM6PPY9_9MICO</name>
<dbReference type="InterPro" id="IPR027417">
    <property type="entry name" value="P-loop_NTPase"/>
</dbReference>
<dbReference type="SUPFAM" id="SSF52540">
    <property type="entry name" value="P-loop containing nucleoside triphosphate hydrolases"/>
    <property type="match status" value="1"/>
</dbReference>
<evidence type="ECO:0000256" key="2">
    <source>
        <dbReference type="ARBA" id="ARBA00022448"/>
    </source>
</evidence>
<dbReference type="Proteomes" id="UP000815698">
    <property type="component" value="Chromosome"/>
</dbReference>
<feature type="domain" description="ABC transporter" evidence="6">
    <location>
        <begin position="17"/>
        <end position="247"/>
    </location>
</feature>
<evidence type="ECO:0000313" key="8">
    <source>
        <dbReference type="Proteomes" id="UP000815698"/>
    </source>
</evidence>
<keyword evidence="2" id="KW-0813">Transport</keyword>
<dbReference type="PANTHER" id="PTHR42711:SF19">
    <property type="entry name" value="DOXORUBICIN RESISTANCE ATP-BINDING PROTEIN DRRA"/>
    <property type="match status" value="1"/>
</dbReference>
<evidence type="ECO:0000256" key="5">
    <source>
        <dbReference type="ARBA" id="ARBA00023251"/>
    </source>
</evidence>
<dbReference type="PROSITE" id="PS50893">
    <property type="entry name" value="ABC_TRANSPORTER_2"/>
    <property type="match status" value="1"/>
</dbReference>
<dbReference type="PANTHER" id="PTHR42711">
    <property type="entry name" value="ABC TRANSPORTER ATP-BINDING PROTEIN"/>
    <property type="match status" value="1"/>
</dbReference>
<keyword evidence="3" id="KW-0547">Nucleotide-binding</keyword>
<protein>
    <submittedName>
        <fullName evidence="7">ABC transporter ATP-binding protein</fullName>
    </submittedName>
</protein>
<evidence type="ECO:0000313" key="7">
    <source>
        <dbReference type="EMBL" id="ATH97012.1"/>
    </source>
</evidence>
<dbReference type="CDD" id="cd03230">
    <property type="entry name" value="ABC_DR_subfamily_A"/>
    <property type="match status" value="1"/>
</dbReference>
<dbReference type="Pfam" id="PF00005">
    <property type="entry name" value="ABC_tran"/>
    <property type="match status" value="1"/>
</dbReference>
<keyword evidence="5" id="KW-0046">Antibiotic resistance</keyword>
<reference evidence="7 8" key="1">
    <citation type="journal article" date="2016" name="Int. J. Syst. Evol. Microbiol.">
        <title>Dermabacter jinjuensis sp. nov., a novel species of the genus Dermabacter isolated from a clinical specimen.</title>
        <authorList>
            <person name="Park Y.K."/>
            <person name="Lee K.M."/>
            <person name="Lee W.K."/>
            <person name="Cho M.J."/>
            <person name="Lee H.S."/>
            <person name="Cho Y.G."/>
            <person name="Lee Y.C."/>
            <person name="Lee W.K."/>
            <person name="Seong W.K."/>
            <person name="Hwang K.J."/>
        </authorList>
    </citation>
    <scope>NUCLEOTIDE SEQUENCE [LARGE SCALE GENOMIC DNA]</scope>
    <source>
        <strain evidence="7 8">32T</strain>
    </source>
</reference>
<evidence type="ECO:0000256" key="4">
    <source>
        <dbReference type="ARBA" id="ARBA00022840"/>
    </source>
</evidence>
<dbReference type="InterPro" id="IPR003439">
    <property type="entry name" value="ABC_transporter-like_ATP-bd"/>
</dbReference>
<keyword evidence="4 7" id="KW-0067">ATP-binding</keyword>
<evidence type="ECO:0000256" key="1">
    <source>
        <dbReference type="ARBA" id="ARBA00004202"/>
    </source>
</evidence>
<dbReference type="InterPro" id="IPR003593">
    <property type="entry name" value="AAA+_ATPase"/>
</dbReference>
<dbReference type="SMART" id="SM00382">
    <property type="entry name" value="AAA"/>
    <property type="match status" value="1"/>
</dbReference>
<sequence>MTAIDPSVDNSAVTSALSMRGLRKSFDGTEVLHGVSLEVPRGSFYAIVGPNGAGKTTALSIATGLLRPDDGSAEVLGTDVWTHPNEAKAQMGVLADGLPTFDRLTGRELLTYVGLIRGMDIDTVNTRAQSLLEALGLADSEGKLVTDYSAGMTKKILLACALIHAPRLLVLDEPLEAVDPVSAHGIRTFLTSYVEGGGTVVISSHVMELVEGLCTHVAIIAEGEVRAEGTIDEVRRGGSLTDRFIEIAGVDEAQGDLSWLNQ</sequence>
<dbReference type="GO" id="GO:0005524">
    <property type="term" value="F:ATP binding"/>
    <property type="evidence" value="ECO:0007669"/>
    <property type="project" value="UniProtKB-KW"/>
</dbReference>